<keyword evidence="5" id="KW-1185">Reference proteome</keyword>
<dbReference type="SUPFAM" id="SSF52799">
    <property type="entry name" value="(Phosphotyrosine protein) phosphatases II"/>
    <property type="match status" value="1"/>
</dbReference>
<dbReference type="InterPro" id="IPR000387">
    <property type="entry name" value="Tyr_Pase_dom"/>
</dbReference>
<dbReference type="Pfam" id="PF03162">
    <property type="entry name" value="Y_phosphatase2"/>
    <property type="match status" value="1"/>
</dbReference>
<dbReference type="Proteomes" id="UP001143328">
    <property type="component" value="Unassembled WGS sequence"/>
</dbReference>
<dbReference type="PANTHER" id="PTHR31126:SF72">
    <property type="entry name" value="DUAL SPECIFICITY PROTEIN PHOSPHATASE TPBA"/>
    <property type="match status" value="1"/>
</dbReference>
<evidence type="ECO:0000259" key="3">
    <source>
        <dbReference type="PROSITE" id="PS50056"/>
    </source>
</evidence>
<reference evidence="4" key="1">
    <citation type="journal article" date="2014" name="Int. J. Syst. Evol. Microbiol.">
        <title>Complete genome sequence of Corynebacterium casei LMG S-19264T (=DSM 44701T), isolated from a smear-ripened cheese.</title>
        <authorList>
            <consortium name="US DOE Joint Genome Institute (JGI-PGF)"/>
            <person name="Walter F."/>
            <person name="Albersmeier A."/>
            <person name="Kalinowski J."/>
            <person name="Ruckert C."/>
        </authorList>
    </citation>
    <scope>NUCLEOTIDE SEQUENCE</scope>
    <source>
        <strain evidence="4">VKM B-2935</strain>
    </source>
</reference>
<dbReference type="EMBL" id="BSFN01000006">
    <property type="protein sequence ID" value="GLK89595.1"/>
    <property type="molecule type" value="Genomic_DNA"/>
</dbReference>
<keyword evidence="2" id="KW-1133">Transmembrane helix</keyword>
<evidence type="ECO:0000256" key="1">
    <source>
        <dbReference type="ARBA" id="ARBA00009580"/>
    </source>
</evidence>
<name>A0A9W6K4Z2_9PSED</name>
<dbReference type="InterPro" id="IPR004861">
    <property type="entry name" value="Siw14-like"/>
</dbReference>
<keyword evidence="2" id="KW-0812">Transmembrane</keyword>
<dbReference type="InterPro" id="IPR016130">
    <property type="entry name" value="Tyr_Pase_AS"/>
</dbReference>
<dbReference type="RefSeq" id="WP_271195780.1">
    <property type="nucleotide sequence ID" value="NZ_BSFN01000006.1"/>
</dbReference>
<gene>
    <name evidence="4" type="primary">tpbA</name>
    <name evidence="4" type="ORF">GCM10017655_26570</name>
</gene>
<feature type="transmembrane region" description="Helical" evidence="2">
    <location>
        <begin position="7"/>
        <end position="27"/>
    </location>
</feature>
<comment type="similarity">
    <text evidence="1">Belongs to the protein-tyrosine phosphatase family.</text>
</comment>
<dbReference type="InterPro" id="IPR029021">
    <property type="entry name" value="Prot-tyrosine_phosphatase-like"/>
</dbReference>
<feature type="domain" description="Tyrosine specific protein phosphatases" evidence="3">
    <location>
        <begin position="116"/>
        <end position="151"/>
    </location>
</feature>
<keyword evidence="2" id="KW-0472">Membrane</keyword>
<evidence type="ECO:0000313" key="5">
    <source>
        <dbReference type="Proteomes" id="UP001143328"/>
    </source>
</evidence>
<evidence type="ECO:0000256" key="2">
    <source>
        <dbReference type="SAM" id="Phobius"/>
    </source>
</evidence>
<evidence type="ECO:0000313" key="4">
    <source>
        <dbReference type="EMBL" id="GLK89595.1"/>
    </source>
</evidence>
<dbReference type="AlphaFoldDB" id="A0A9W6K4Z2"/>
<accession>A0A9W6K4Z2</accession>
<organism evidence="4 5">
    <name type="scientific">Pseudomonas turukhanskensis</name>
    <dbReference type="NCBI Taxonomy" id="1806536"/>
    <lineage>
        <taxon>Bacteria</taxon>
        <taxon>Pseudomonadati</taxon>
        <taxon>Pseudomonadota</taxon>
        <taxon>Gammaproteobacteria</taxon>
        <taxon>Pseudomonadales</taxon>
        <taxon>Pseudomonadaceae</taxon>
        <taxon>Pseudomonas</taxon>
    </lineage>
</organism>
<dbReference type="PROSITE" id="PS00383">
    <property type="entry name" value="TYR_PHOSPHATASE_1"/>
    <property type="match status" value="1"/>
</dbReference>
<reference evidence="4" key="2">
    <citation type="submission" date="2023-01" db="EMBL/GenBank/DDBJ databases">
        <authorList>
            <person name="Sun Q."/>
            <person name="Evtushenko L."/>
        </authorList>
    </citation>
    <scope>NUCLEOTIDE SEQUENCE</scope>
    <source>
        <strain evidence="4">VKM B-2935</strain>
    </source>
</reference>
<dbReference type="PROSITE" id="PS50056">
    <property type="entry name" value="TYR_PHOSPHATASE_2"/>
    <property type="match status" value="1"/>
</dbReference>
<sequence>MRTSRRLVFSVIAVVALVGGWLVARYLPVQNAETPLLTGPQAENWARPVDASFNLFEMSPTLYRSALPKPQNLALINELQVRTVVSLVKDDDRQWLGNSTINLISIPLHADRVDDADVLRVLNTLQLAETRGPVLMHCKHGSDRTGLIAAMFRTVVQGWSKQEALSEMLNGGYGTADDMEDARAYVERADIGKLREALTNGKCDTKVISTCYLRPWLNTLVSTAHP</sequence>
<dbReference type="GO" id="GO:0016791">
    <property type="term" value="F:phosphatase activity"/>
    <property type="evidence" value="ECO:0007669"/>
    <property type="project" value="TreeGrafter"/>
</dbReference>
<dbReference type="PANTHER" id="PTHR31126">
    <property type="entry name" value="TYROSINE-PROTEIN PHOSPHATASE"/>
    <property type="match status" value="1"/>
</dbReference>
<comment type="caution">
    <text evidence="4">The sequence shown here is derived from an EMBL/GenBank/DDBJ whole genome shotgun (WGS) entry which is preliminary data.</text>
</comment>
<protein>
    <submittedName>
        <fullName evidence="4">Protein-tyrosine-phosphatase</fullName>
    </submittedName>
</protein>
<proteinExistence type="inferred from homology"/>
<dbReference type="Gene3D" id="3.90.190.10">
    <property type="entry name" value="Protein tyrosine phosphatase superfamily"/>
    <property type="match status" value="1"/>
</dbReference>